<evidence type="ECO:0000313" key="9">
    <source>
        <dbReference type="Proteomes" id="UP000663866"/>
    </source>
</evidence>
<evidence type="ECO:0000313" key="8">
    <source>
        <dbReference type="Proteomes" id="UP000663855"/>
    </source>
</evidence>
<dbReference type="EMBL" id="CAJNRG010010508">
    <property type="protein sequence ID" value="CAF2123417.1"/>
    <property type="molecule type" value="Genomic_DNA"/>
</dbReference>
<name>A0A814TW44_9BILA</name>
<dbReference type="Proteomes" id="UP000663887">
    <property type="component" value="Unassembled WGS sequence"/>
</dbReference>
<gene>
    <name evidence="2" type="ORF">CJN711_LOCUS10294</name>
    <name evidence="3" type="ORF">KQP761_LOCUS6739</name>
    <name evidence="6" type="ORF">OVN521_LOCUS9480</name>
    <name evidence="7" type="ORF">UXM345_LOCUS16371</name>
    <name evidence="4" type="ORF">WKI299_LOCUS9862</name>
    <name evidence="5" type="ORF">XDN619_LOCUS23222</name>
</gene>
<dbReference type="PANTHER" id="PTHR35868:SF4">
    <property type="entry name" value="DUF2804 DOMAIN-CONTAINING PROTEIN"/>
    <property type="match status" value="1"/>
</dbReference>
<dbReference type="OrthoDB" id="4763727at2759"/>
<dbReference type="EMBL" id="CAJOBF010002027">
    <property type="protein sequence ID" value="CAF4004329.1"/>
    <property type="molecule type" value="Genomic_DNA"/>
</dbReference>
<dbReference type="Proteomes" id="UP000663855">
    <property type="component" value="Unassembled WGS sequence"/>
</dbReference>
<dbReference type="InterPro" id="IPR021243">
    <property type="entry name" value="DUF2804"/>
</dbReference>
<dbReference type="AlphaFoldDB" id="A0A814TW44"/>
<evidence type="ECO:0000313" key="6">
    <source>
        <dbReference type="EMBL" id="CAF3900466.1"/>
    </source>
</evidence>
<dbReference type="Pfam" id="PF10974">
    <property type="entry name" value="DUF2804"/>
    <property type="match status" value="1"/>
</dbReference>
<keyword evidence="1" id="KW-0472">Membrane</keyword>
<accession>A0A814TW44</accession>
<dbReference type="Proteomes" id="UP000663856">
    <property type="component" value="Unassembled WGS sequence"/>
</dbReference>
<dbReference type="Proteomes" id="UP000663842">
    <property type="component" value="Unassembled WGS sequence"/>
</dbReference>
<reference evidence="2" key="1">
    <citation type="submission" date="2021-02" db="EMBL/GenBank/DDBJ databases">
        <authorList>
            <person name="Nowell W R."/>
        </authorList>
    </citation>
    <scope>NUCLEOTIDE SEQUENCE</scope>
</reference>
<proteinExistence type="predicted"/>
<evidence type="ECO:0000256" key="1">
    <source>
        <dbReference type="SAM" id="Phobius"/>
    </source>
</evidence>
<dbReference type="EMBL" id="CAJOBG010001156">
    <property type="protein sequence ID" value="CAF3900466.1"/>
    <property type="molecule type" value="Genomic_DNA"/>
</dbReference>
<dbReference type="Proteomes" id="UP000663866">
    <property type="component" value="Unassembled WGS sequence"/>
</dbReference>
<sequence>MLRFIAVVTILVPLIAVLFGIIENAQYVSLPKSKYLGSIQDRLPLKTDEFGRYTKPLALIDYSWTSSSKLFDFIAFKHWDFKSISTSNYFIVVAIANFNYVANAFVYIIDRTSQEKAIYQYESRSILAQAVKEQAKSSIDGCTHYYQSSSEYIRLCYNTEDKVYEINVNVPMKNGHQVLLDSKIEYSNEKHQSMVLIYPVEQTRPAYTHKVAGLSARGNIKIDNNKQEEFLGGVSSIDWTSGYPERLCRWKWVSLSTTGTNSSNKESVTIGINLSDLVYNDQNGVSMENAIWMNGQVYTVNKMIYELPEEKHQTSQPWKIYSTADTSSESPKIRLNFQPWGSQEEHINLFLVTGDFVQVFGIYSGTIELFDQTYVIENGFGVAENHRAKW</sequence>
<dbReference type="EMBL" id="CAJNOW010002117">
    <property type="protein sequence ID" value="CAF1341048.1"/>
    <property type="molecule type" value="Genomic_DNA"/>
</dbReference>
<dbReference type="EMBL" id="CAJNRF010003303">
    <property type="protein sequence ID" value="CAF2049355.1"/>
    <property type="molecule type" value="Genomic_DNA"/>
</dbReference>
<comment type="caution">
    <text evidence="2">The sequence shown here is derived from an EMBL/GenBank/DDBJ whole genome shotgun (WGS) entry which is preliminary data.</text>
</comment>
<evidence type="ECO:0000313" key="4">
    <source>
        <dbReference type="EMBL" id="CAF2049355.1"/>
    </source>
</evidence>
<feature type="transmembrane region" description="Helical" evidence="1">
    <location>
        <begin position="89"/>
        <end position="109"/>
    </location>
</feature>
<keyword evidence="9" id="KW-1185">Reference proteome</keyword>
<dbReference type="Proteomes" id="UP000663834">
    <property type="component" value="Unassembled WGS sequence"/>
</dbReference>
<keyword evidence="1" id="KW-0812">Transmembrane</keyword>
<evidence type="ECO:0000313" key="2">
    <source>
        <dbReference type="EMBL" id="CAF1166734.1"/>
    </source>
</evidence>
<protein>
    <submittedName>
        <fullName evidence="2">Uncharacterized protein</fullName>
    </submittedName>
</protein>
<evidence type="ECO:0000313" key="7">
    <source>
        <dbReference type="EMBL" id="CAF4004329.1"/>
    </source>
</evidence>
<organism evidence="2 8">
    <name type="scientific">Rotaria magnacalcarata</name>
    <dbReference type="NCBI Taxonomy" id="392030"/>
    <lineage>
        <taxon>Eukaryota</taxon>
        <taxon>Metazoa</taxon>
        <taxon>Spiralia</taxon>
        <taxon>Gnathifera</taxon>
        <taxon>Rotifera</taxon>
        <taxon>Eurotatoria</taxon>
        <taxon>Bdelloidea</taxon>
        <taxon>Philodinida</taxon>
        <taxon>Philodinidae</taxon>
        <taxon>Rotaria</taxon>
    </lineage>
</organism>
<dbReference type="PANTHER" id="PTHR35868">
    <property type="entry name" value="DUF2804 DOMAIN-CONTAINING PROTEIN-RELATED"/>
    <property type="match status" value="1"/>
</dbReference>
<dbReference type="EMBL" id="CAJNOV010004223">
    <property type="protein sequence ID" value="CAF1166734.1"/>
    <property type="molecule type" value="Genomic_DNA"/>
</dbReference>
<keyword evidence="1" id="KW-1133">Transmembrane helix</keyword>
<evidence type="ECO:0000313" key="3">
    <source>
        <dbReference type="EMBL" id="CAF1341048.1"/>
    </source>
</evidence>
<evidence type="ECO:0000313" key="5">
    <source>
        <dbReference type="EMBL" id="CAF2123417.1"/>
    </source>
</evidence>